<comment type="similarity">
    <text evidence="3 14">Belongs to the Nth/MutY family.</text>
</comment>
<dbReference type="SUPFAM" id="SSF48150">
    <property type="entry name" value="DNA-glycosylase"/>
    <property type="match status" value="1"/>
</dbReference>
<dbReference type="InterPro" id="IPR004036">
    <property type="entry name" value="Endonuclease-III-like_CS2"/>
</dbReference>
<dbReference type="Gene3D" id="3.90.79.10">
    <property type="entry name" value="Nucleoside Triphosphate Pyrophosphohydrolase"/>
    <property type="match status" value="1"/>
</dbReference>
<keyword evidence="11" id="KW-0411">Iron-sulfur</keyword>
<dbReference type="InterPro" id="IPR005760">
    <property type="entry name" value="A/G_AdeGlyc_MutY"/>
</dbReference>
<dbReference type="KEGG" id="wma:WM2015_1637"/>
<dbReference type="CDD" id="cd00056">
    <property type="entry name" value="ENDO3c"/>
    <property type="match status" value="1"/>
</dbReference>
<evidence type="ECO:0000256" key="13">
    <source>
        <dbReference type="ARBA" id="ARBA00023295"/>
    </source>
</evidence>
<dbReference type="Pfam" id="PF00633">
    <property type="entry name" value="HHH"/>
    <property type="match status" value="1"/>
</dbReference>
<dbReference type="GO" id="GO:0000701">
    <property type="term" value="F:purine-specific mismatch base pair DNA N-glycosylase activity"/>
    <property type="evidence" value="ECO:0007669"/>
    <property type="project" value="UniProtKB-EC"/>
</dbReference>
<evidence type="ECO:0000256" key="6">
    <source>
        <dbReference type="ARBA" id="ARBA00022485"/>
    </source>
</evidence>
<dbReference type="FunFam" id="1.10.340.30:FF:000002">
    <property type="entry name" value="Adenine DNA glycosylase"/>
    <property type="match status" value="1"/>
</dbReference>
<comment type="function">
    <text evidence="2">Adenine glycosylase active on G-A mispairs. MutY also corrects error-prone DNA synthesis past GO lesions which are due to the oxidatively damaged form of guanine: 7,8-dihydro-8-oxoguanine (8-oxo-dGTP).</text>
</comment>
<evidence type="ECO:0000313" key="16">
    <source>
        <dbReference type="Proteomes" id="UP000066624"/>
    </source>
</evidence>
<evidence type="ECO:0000256" key="7">
    <source>
        <dbReference type="ARBA" id="ARBA00022723"/>
    </source>
</evidence>
<evidence type="ECO:0000256" key="14">
    <source>
        <dbReference type="RuleBase" id="RU365096"/>
    </source>
</evidence>
<keyword evidence="16" id="KW-1185">Reference proteome</keyword>
<dbReference type="SMART" id="SM00525">
    <property type="entry name" value="FES"/>
    <property type="match status" value="1"/>
</dbReference>
<dbReference type="PROSITE" id="PS01155">
    <property type="entry name" value="ENDONUCLEASE_III_2"/>
    <property type="match status" value="1"/>
</dbReference>
<dbReference type="Proteomes" id="UP000066624">
    <property type="component" value="Chromosome"/>
</dbReference>
<dbReference type="OrthoDB" id="9802365at2"/>
<dbReference type="InterPro" id="IPR015797">
    <property type="entry name" value="NUDIX_hydrolase-like_dom_sf"/>
</dbReference>
<evidence type="ECO:0000256" key="10">
    <source>
        <dbReference type="ARBA" id="ARBA00023004"/>
    </source>
</evidence>
<dbReference type="PANTHER" id="PTHR42944">
    <property type="entry name" value="ADENINE DNA GLYCOSYLASE"/>
    <property type="match status" value="1"/>
</dbReference>
<keyword evidence="12" id="KW-0234">DNA repair</keyword>
<dbReference type="InterPro" id="IPR003265">
    <property type="entry name" value="HhH-GPD_domain"/>
</dbReference>
<dbReference type="FunFam" id="1.10.1670.10:FF:000002">
    <property type="entry name" value="Adenine DNA glycosylase"/>
    <property type="match status" value="1"/>
</dbReference>
<evidence type="ECO:0000256" key="8">
    <source>
        <dbReference type="ARBA" id="ARBA00022763"/>
    </source>
</evidence>
<proteinExistence type="inferred from homology"/>
<dbReference type="PANTHER" id="PTHR42944:SF1">
    <property type="entry name" value="ADENINE DNA GLYCOSYLASE"/>
    <property type="match status" value="1"/>
</dbReference>
<dbReference type="STRING" id="1579979.WM2015_1637"/>
<keyword evidence="8 14" id="KW-0227">DNA damage</keyword>
<protein>
    <recommendedName>
        <fullName evidence="5 14">Adenine DNA glycosylase</fullName>
        <ecNumber evidence="4 14">3.2.2.31</ecNumber>
    </recommendedName>
</protein>
<dbReference type="Gene3D" id="1.10.340.30">
    <property type="entry name" value="Hypothetical protein, domain 2"/>
    <property type="match status" value="1"/>
</dbReference>
<dbReference type="GO" id="GO:0006298">
    <property type="term" value="P:mismatch repair"/>
    <property type="evidence" value="ECO:0007669"/>
    <property type="project" value="TreeGrafter"/>
</dbReference>
<evidence type="ECO:0000256" key="5">
    <source>
        <dbReference type="ARBA" id="ARBA00022023"/>
    </source>
</evidence>
<dbReference type="InterPro" id="IPR023170">
    <property type="entry name" value="HhH_base_excis_C"/>
</dbReference>
<dbReference type="Pfam" id="PF00730">
    <property type="entry name" value="HhH-GPD"/>
    <property type="match status" value="1"/>
</dbReference>
<dbReference type="RefSeq" id="WP_049725603.1">
    <property type="nucleotide sequence ID" value="NZ_CP012154.1"/>
</dbReference>
<dbReference type="InterPro" id="IPR003651">
    <property type="entry name" value="Endonuclease3_FeS-loop_motif"/>
</dbReference>
<keyword evidence="13 14" id="KW-0326">Glycosidase</keyword>
<dbReference type="InterPro" id="IPR044298">
    <property type="entry name" value="MIG/MutY"/>
</dbReference>
<evidence type="ECO:0000256" key="9">
    <source>
        <dbReference type="ARBA" id="ARBA00022801"/>
    </source>
</evidence>
<sequence length="347" mass="39766">MSFSERLLAWWERHGRHDLPWQTDRSPYRVWLSEIMLQQTQVATAKPYFERFTQRFPELEDLARAEIDEVLALWSGLGYYARARNLHRSAELCLERHDGSLPEQAEALQALPGVGRSTANAILAQAWDRRAPILDGNVKRVLARHRAIAGWPGRSSVEKLLWQAAEELTPDNRAADYTQAIMDLGATVCRPRNPDCRRCPVAEDCRARIEGRTEELPGRRPKKTRPRRQAEYLLLRDSAGRVLLERRPPAGIWGGLWSLPEHDSLELSGELEPLPSPAPMEHEFSHFSLRLEFHHVRLDTAIQVEDRVTAWLNIAEALERGLPRPMRALLECLDESDPGQAARDRLR</sequence>
<evidence type="ECO:0000256" key="4">
    <source>
        <dbReference type="ARBA" id="ARBA00012045"/>
    </source>
</evidence>
<dbReference type="CDD" id="cd03431">
    <property type="entry name" value="NUDIX_DNA_Glycosylase_C-MutY"/>
    <property type="match status" value="1"/>
</dbReference>
<organism evidence="15 16">
    <name type="scientific">Wenzhouxiangella marina</name>
    <dbReference type="NCBI Taxonomy" id="1579979"/>
    <lineage>
        <taxon>Bacteria</taxon>
        <taxon>Pseudomonadati</taxon>
        <taxon>Pseudomonadota</taxon>
        <taxon>Gammaproteobacteria</taxon>
        <taxon>Chromatiales</taxon>
        <taxon>Wenzhouxiangellaceae</taxon>
        <taxon>Wenzhouxiangella</taxon>
    </lineage>
</organism>
<keyword evidence="7" id="KW-0479">Metal-binding</keyword>
<evidence type="ECO:0000313" key="15">
    <source>
        <dbReference type="EMBL" id="AKS42007.1"/>
    </source>
</evidence>
<keyword evidence="10 14" id="KW-0408">Iron</keyword>
<dbReference type="SMART" id="SM00478">
    <property type="entry name" value="ENDO3c"/>
    <property type="match status" value="1"/>
</dbReference>
<dbReference type="NCBIfam" id="TIGR01084">
    <property type="entry name" value="mutY"/>
    <property type="match status" value="1"/>
</dbReference>
<dbReference type="GO" id="GO:0051539">
    <property type="term" value="F:4 iron, 4 sulfur cluster binding"/>
    <property type="evidence" value="ECO:0007669"/>
    <property type="project" value="UniProtKB-UniRule"/>
</dbReference>
<dbReference type="InterPro" id="IPR029119">
    <property type="entry name" value="MutY_C"/>
</dbReference>
<evidence type="ECO:0000256" key="12">
    <source>
        <dbReference type="ARBA" id="ARBA00023204"/>
    </source>
</evidence>
<name>A0A0K0XWJ7_9GAMM</name>
<accession>A0A0K0XWJ7</accession>
<dbReference type="GO" id="GO:0046872">
    <property type="term" value="F:metal ion binding"/>
    <property type="evidence" value="ECO:0007669"/>
    <property type="project" value="UniProtKB-UniRule"/>
</dbReference>
<reference evidence="15 16" key="1">
    <citation type="submission" date="2015-07" db="EMBL/GenBank/DDBJ databases">
        <authorList>
            <person name="Noorani M."/>
        </authorList>
    </citation>
    <scope>NUCLEOTIDE SEQUENCE [LARGE SCALE GENOMIC DNA]</scope>
    <source>
        <strain evidence="15 16">KCTC 42284</strain>
    </source>
</reference>
<dbReference type="GO" id="GO:0035485">
    <property type="term" value="F:adenine/guanine mispair binding"/>
    <property type="evidence" value="ECO:0007669"/>
    <property type="project" value="TreeGrafter"/>
</dbReference>
<evidence type="ECO:0000256" key="1">
    <source>
        <dbReference type="ARBA" id="ARBA00000843"/>
    </source>
</evidence>
<dbReference type="GO" id="GO:0032357">
    <property type="term" value="F:oxidized purine DNA binding"/>
    <property type="evidence" value="ECO:0007669"/>
    <property type="project" value="TreeGrafter"/>
</dbReference>
<dbReference type="GO" id="GO:0034039">
    <property type="term" value="F:8-oxo-7,8-dihydroguanine DNA N-glycosylase activity"/>
    <property type="evidence" value="ECO:0007669"/>
    <property type="project" value="TreeGrafter"/>
</dbReference>
<evidence type="ECO:0000256" key="11">
    <source>
        <dbReference type="ARBA" id="ARBA00023014"/>
    </source>
</evidence>
<dbReference type="Gene3D" id="1.10.1670.10">
    <property type="entry name" value="Helix-hairpin-Helix base-excision DNA repair enzymes (C-terminal)"/>
    <property type="match status" value="1"/>
</dbReference>
<keyword evidence="6" id="KW-0004">4Fe-4S</keyword>
<evidence type="ECO:0000256" key="2">
    <source>
        <dbReference type="ARBA" id="ARBA00002933"/>
    </source>
</evidence>
<gene>
    <name evidence="15" type="ORF">WM2015_1637</name>
</gene>
<dbReference type="PATRIC" id="fig|1579979.3.peg.1678"/>
<dbReference type="GO" id="GO:0006284">
    <property type="term" value="P:base-excision repair"/>
    <property type="evidence" value="ECO:0007669"/>
    <property type="project" value="UniProtKB-UniRule"/>
</dbReference>
<dbReference type="SUPFAM" id="SSF55811">
    <property type="entry name" value="Nudix"/>
    <property type="match status" value="1"/>
</dbReference>
<comment type="catalytic activity">
    <reaction evidence="1 14">
        <text>Hydrolyzes free adenine bases from 7,8-dihydro-8-oxoguanine:adenine mismatched double-stranded DNA, leaving an apurinic site.</text>
        <dbReference type="EC" id="3.2.2.31"/>
    </reaction>
</comment>
<dbReference type="Pfam" id="PF14815">
    <property type="entry name" value="NUDIX_4"/>
    <property type="match status" value="1"/>
</dbReference>
<comment type="cofactor">
    <cofactor evidence="14">
        <name>[4Fe-4S] cluster</name>
        <dbReference type="ChEBI" id="CHEBI:49883"/>
    </cofactor>
    <text evidence="14">Binds 1 [4Fe-4S] cluster.</text>
</comment>
<keyword evidence="9" id="KW-0378">Hydrolase</keyword>
<evidence type="ECO:0000256" key="3">
    <source>
        <dbReference type="ARBA" id="ARBA00008343"/>
    </source>
</evidence>
<dbReference type="EMBL" id="CP012154">
    <property type="protein sequence ID" value="AKS42007.1"/>
    <property type="molecule type" value="Genomic_DNA"/>
</dbReference>
<dbReference type="EC" id="3.2.2.31" evidence="4 14"/>
<dbReference type="InterPro" id="IPR000445">
    <property type="entry name" value="HhH_motif"/>
</dbReference>
<dbReference type="InterPro" id="IPR011257">
    <property type="entry name" value="DNA_glycosylase"/>
</dbReference>
<dbReference type="AlphaFoldDB" id="A0A0K0XWJ7"/>